<dbReference type="EMBL" id="FQWB01000013">
    <property type="protein sequence ID" value="SHH04838.1"/>
    <property type="molecule type" value="Genomic_DNA"/>
</dbReference>
<dbReference type="Proteomes" id="UP000184516">
    <property type="component" value="Unassembled WGS sequence"/>
</dbReference>
<dbReference type="SUPFAM" id="SSF141571">
    <property type="entry name" value="Pentapeptide repeat-like"/>
    <property type="match status" value="1"/>
</dbReference>
<dbReference type="STRING" id="468056.SAMN05443549_11311"/>
<dbReference type="RefSeq" id="WP_073372007.1">
    <property type="nucleotide sequence ID" value="NZ_FQWB01000013.1"/>
</dbReference>
<proteinExistence type="predicted"/>
<gene>
    <name evidence="1" type="ORF">SAMN05443549_11311</name>
</gene>
<dbReference type="Pfam" id="PF00805">
    <property type="entry name" value="Pentapeptide"/>
    <property type="match status" value="1"/>
</dbReference>
<reference evidence="2" key="1">
    <citation type="submission" date="2016-11" db="EMBL/GenBank/DDBJ databases">
        <authorList>
            <person name="Varghese N."/>
            <person name="Submissions S."/>
        </authorList>
    </citation>
    <scope>NUCLEOTIDE SEQUENCE [LARGE SCALE GENOMIC DNA]</scope>
    <source>
        <strain evidence="2">DSM 19978</strain>
    </source>
</reference>
<dbReference type="PANTHER" id="PTHR42999">
    <property type="entry name" value="ANTIBIOTIC RESISTANCE PROTEIN MCBG"/>
    <property type="match status" value="1"/>
</dbReference>
<dbReference type="PANTHER" id="PTHR42999:SF1">
    <property type="entry name" value="PENTAPEPTIDE REPEAT-CONTAINING PROTEIN"/>
    <property type="match status" value="1"/>
</dbReference>
<sequence length="190" mass="21827">MENLIHTHKTFEKVSFTDKKVNNREFEDCVFKNCDFSNSNFCNNTFMDCEFIDCNLSMTQLDGTSLKTVHFKTCKLLGIQFNSCADFMFGVSFQDCLLDYSSFANKKMPKTKFNTCSMKEVSFIGTNLTNSTFENCNLDNAIFNDTQLAGVDFRTAYNYKIDPEDNPMRKAKFSTQGIVGLLDKYDIKIE</sequence>
<keyword evidence="2" id="KW-1185">Reference proteome</keyword>
<dbReference type="InterPro" id="IPR001646">
    <property type="entry name" value="5peptide_repeat"/>
</dbReference>
<dbReference type="InterPro" id="IPR052949">
    <property type="entry name" value="PA_immunity-related"/>
</dbReference>
<organism evidence="1 2">
    <name type="scientific">Flavobacterium fluvii</name>
    <dbReference type="NCBI Taxonomy" id="468056"/>
    <lineage>
        <taxon>Bacteria</taxon>
        <taxon>Pseudomonadati</taxon>
        <taxon>Bacteroidota</taxon>
        <taxon>Flavobacteriia</taxon>
        <taxon>Flavobacteriales</taxon>
        <taxon>Flavobacteriaceae</taxon>
        <taxon>Flavobacterium</taxon>
    </lineage>
</organism>
<accession>A0A1M5PSU6</accession>
<protein>
    <submittedName>
        <fullName evidence="1">Uncharacterized protein YjbI, contains pentapeptide repeats</fullName>
    </submittedName>
</protein>
<dbReference type="OrthoDB" id="67652at2"/>
<evidence type="ECO:0000313" key="1">
    <source>
        <dbReference type="EMBL" id="SHH04838.1"/>
    </source>
</evidence>
<name>A0A1M5PSU6_9FLAO</name>
<dbReference type="Pfam" id="PF13599">
    <property type="entry name" value="Pentapeptide_4"/>
    <property type="match status" value="1"/>
</dbReference>
<dbReference type="AlphaFoldDB" id="A0A1M5PSU6"/>
<evidence type="ECO:0000313" key="2">
    <source>
        <dbReference type="Proteomes" id="UP000184516"/>
    </source>
</evidence>
<dbReference type="Gene3D" id="2.160.20.80">
    <property type="entry name" value="E3 ubiquitin-protein ligase SopA"/>
    <property type="match status" value="1"/>
</dbReference>